<dbReference type="EMBL" id="JAELUR010000046">
    <property type="protein sequence ID" value="KAG7402443.1"/>
    <property type="molecule type" value="Genomic_DNA"/>
</dbReference>
<dbReference type="AlphaFoldDB" id="A0A8J5NF60"/>
<evidence type="ECO:0000313" key="2">
    <source>
        <dbReference type="Proteomes" id="UP000693942"/>
    </source>
</evidence>
<comment type="caution">
    <text evidence="1">The sequence shown here is derived from an EMBL/GenBank/DDBJ whole genome shotgun (WGS) entry which is preliminary data.</text>
</comment>
<gene>
    <name evidence="1" type="ORF">Forpi1262_v018960</name>
</gene>
<accession>A0A8J5NF60</accession>
<evidence type="ECO:0000313" key="1">
    <source>
        <dbReference type="EMBL" id="KAG7402443.1"/>
    </source>
</evidence>
<sequence length="204" mass="22317">MHLLYCLTPVNGRKVSIGDGEVESELSELSSTVHSASGVDFHELEDEIIVGACTDGTRKSCPLRPASDHEDETMADTDDEPVASRLDHLQVKEYVKIRADSMGTEETEAEQVAAKTAAVKEAMRRAKLNLTAENTTSPPQIAYGVELPDHLQQSCDPKRRTRSGGFNPINTVLLKGPVINTPIKPVPADHNLCKMSFTPFRHPT</sequence>
<proteinExistence type="predicted"/>
<protein>
    <submittedName>
        <fullName evidence="1">Uncharacterized protein</fullName>
    </submittedName>
</protein>
<dbReference type="Proteomes" id="UP000693942">
    <property type="component" value="Unassembled WGS sequence"/>
</dbReference>
<reference evidence="1" key="1">
    <citation type="submission" date="2021-04" db="EMBL/GenBank/DDBJ databases">
        <title>First draft genome resource for Brassicaceae pathogens Fusarium oxysporum f. sp. raphani and Fusarium oxysporum f. sp. rapae.</title>
        <authorList>
            <person name="Asai S."/>
        </authorList>
    </citation>
    <scope>NUCLEOTIDE SEQUENCE</scope>
    <source>
        <strain evidence="1">Tf1262</strain>
    </source>
</reference>
<organism evidence="1 2">
    <name type="scientific">Fusarium oxysporum f. sp. raphani</name>
    <dbReference type="NCBI Taxonomy" id="96318"/>
    <lineage>
        <taxon>Eukaryota</taxon>
        <taxon>Fungi</taxon>
        <taxon>Dikarya</taxon>
        <taxon>Ascomycota</taxon>
        <taxon>Pezizomycotina</taxon>
        <taxon>Sordariomycetes</taxon>
        <taxon>Hypocreomycetidae</taxon>
        <taxon>Hypocreales</taxon>
        <taxon>Nectriaceae</taxon>
        <taxon>Fusarium</taxon>
        <taxon>Fusarium oxysporum species complex</taxon>
    </lineage>
</organism>
<name>A0A8J5NF60_FUSOX</name>